<dbReference type="Gene3D" id="3.10.450.40">
    <property type="match status" value="1"/>
</dbReference>
<proteinExistence type="predicted"/>
<comment type="caution">
    <text evidence="1">The sequence shown here is derived from an EMBL/GenBank/DDBJ whole genome shotgun (WGS) entry which is preliminary data.</text>
</comment>
<name>A0ABX0JR90_9PROT</name>
<gene>
    <name evidence="1" type="ORF">GOB93_07400</name>
</gene>
<evidence type="ECO:0000313" key="2">
    <source>
        <dbReference type="Proteomes" id="UP000635278"/>
    </source>
</evidence>
<accession>A0ABX0JR90</accession>
<evidence type="ECO:0000313" key="1">
    <source>
        <dbReference type="EMBL" id="NHN84470.1"/>
    </source>
</evidence>
<protein>
    <submittedName>
        <fullName evidence="1">Phage tail protein</fullName>
    </submittedName>
</protein>
<organism evidence="1 2">
    <name type="scientific">Acetobacter musti</name>
    <dbReference type="NCBI Taxonomy" id="864732"/>
    <lineage>
        <taxon>Bacteria</taxon>
        <taxon>Pseudomonadati</taxon>
        <taxon>Pseudomonadota</taxon>
        <taxon>Alphaproteobacteria</taxon>
        <taxon>Acetobacterales</taxon>
        <taxon>Acetobacteraceae</taxon>
        <taxon>Acetobacter</taxon>
    </lineage>
</organism>
<dbReference type="SUPFAM" id="SSF160719">
    <property type="entry name" value="gpW/gp25-like"/>
    <property type="match status" value="1"/>
</dbReference>
<keyword evidence="2" id="KW-1185">Reference proteome</keyword>
<dbReference type="EMBL" id="WOTB01000007">
    <property type="protein sequence ID" value="NHN84470.1"/>
    <property type="molecule type" value="Genomic_DNA"/>
</dbReference>
<sequence length="118" mass="12355">MADLFHISGSDLVITDTGQLDLATGNDAGMQRVLRRLTTNAGDYIFTPDYGAGLPSRVGGTDTPADLQAIILQQMTLEPIVSSSPVPVVDVQNIGTGKRSISVTYMSASTGDTVALEI</sequence>
<dbReference type="Proteomes" id="UP000635278">
    <property type="component" value="Unassembled WGS sequence"/>
</dbReference>
<dbReference type="RefSeq" id="WP_173582859.1">
    <property type="nucleotide sequence ID" value="NZ_WOTB01000007.1"/>
</dbReference>
<reference evidence="1 2" key="1">
    <citation type="journal article" date="2020" name="Int. J. Syst. Evol. Microbiol.">
        <title>Novel acetic acid bacteria from cider fermentations: Acetobacter conturbans sp. nov. and Acetobacter fallax sp. nov.</title>
        <authorList>
            <person name="Sombolestani A.S."/>
            <person name="Cleenwerck I."/>
            <person name="Cnockaert M."/>
            <person name="Borremans W."/>
            <person name="Wieme A.D."/>
            <person name="De Vuyst L."/>
            <person name="Vandamme P."/>
        </authorList>
    </citation>
    <scope>NUCLEOTIDE SEQUENCE [LARGE SCALE GENOMIC DNA]</scope>
    <source>
        <strain evidence="1 2">LMG 30640</strain>
    </source>
</reference>